<dbReference type="STRING" id="1907.SGLAU_00520"/>
<evidence type="ECO:0000313" key="2">
    <source>
        <dbReference type="EMBL" id="AIR96132.1"/>
    </source>
</evidence>
<name>A0A089WXH5_STRGA</name>
<dbReference type="Pfam" id="PF13576">
    <property type="entry name" value="Pentapeptide_3"/>
    <property type="match status" value="3"/>
</dbReference>
<keyword evidence="1" id="KW-1133">Transmembrane helix</keyword>
<sequence>MTSAAPEPPSCTPPPPWQHCGHGATAADPVGCRGIHVGSHTACLAHLNEADRAAYLAALSPGSDLDHRATPFTSELLVQLLGALRDPSTGRPHIGDARFSEASFSRGADFAEASFSGDVQFDKAAFSGDTTFQDASFSGDAVFIRASFSGAAGFEEASFCGDAWFAGASFSGDACFGGASFSRKARFDQASFSGDAQFSAVSFSGDADFAKAAFSGDARFNDVSFSGDADFARAAFSRDAGFGQAAFSGEARFYEASFTGEAWFGGASFSGDAAGFSQATFSGDAWFREASFSGHALFIQASFCGDAAFGDVSFSGQIWFEGATFAGGARFEKTRFEAASHLGPLVCAAQVVLDAAVFQQPVTLEIAARQVSCARTQWASTATVHLRYAGLDLKDAILEYPVLVAARPTPFPQTRSADSLPETELSGLEPGVRLESLGGVDAAHLALHDVDLSGCRFAGAIHLDQLKVDGWCTFATAPTGWSWRFPWRWSRRSTLAEEHHWRVRAARLPERAAALGWSAPPQDAPALRPAAVAALYRQLRKSLEDGKNEPDAADFYYSECEMRRHDTTRPRGERVLLTAYWALSGYGLRAIRALAWLGAAMAVTVAMMMLWGLPADDAKPTITGRQVAVGQEVVLTTATPDPVNPTGPLTERLTTERFEKALRVVINSVIFRSSGQDLTTTGTYTEMTSRLAEPVLLGLAVLAVRGRVKR</sequence>
<evidence type="ECO:0000313" key="3">
    <source>
        <dbReference type="Proteomes" id="UP000029482"/>
    </source>
</evidence>
<evidence type="ECO:0000256" key="1">
    <source>
        <dbReference type="SAM" id="Phobius"/>
    </source>
</evidence>
<dbReference type="AlphaFoldDB" id="A0A089WXH5"/>
<keyword evidence="3" id="KW-1185">Reference proteome</keyword>
<evidence type="ECO:0008006" key="4">
    <source>
        <dbReference type="Google" id="ProtNLM"/>
    </source>
</evidence>
<dbReference type="HOGENOM" id="CLU_019450_0_0_11"/>
<dbReference type="OrthoDB" id="3602494at2"/>
<keyword evidence="1" id="KW-0812">Transmembrane</keyword>
<dbReference type="KEGG" id="sgu:SGLAU_00520"/>
<reference evidence="3" key="1">
    <citation type="journal article" date="2015" name="J. Biotechnol.">
        <title>Complete genome sequence of the actinobacterium Streptomyces glaucescens GLA.O (DSM 40922) consisting of a linear chromosome and one linear plasmid.</title>
        <authorList>
            <person name="Ortseifen V."/>
            <person name="Winkler A."/>
            <person name="Albersmeier A."/>
            <person name="Wendler S."/>
            <person name="Puhler A."/>
            <person name="Kalinowski J."/>
            <person name="Ruckert C."/>
        </authorList>
    </citation>
    <scope>NUCLEOTIDE SEQUENCE [LARGE SCALE GENOMIC DNA]</scope>
    <source>
        <strain evidence="3">DSM 40922 / GLA O</strain>
    </source>
</reference>
<dbReference type="InterPro" id="IPR001646">
    <property type="entry name" value="5peptide_repeat"/>
</dbReference>
<gene>
    <name evidence="2" type="ORF">SGLAU_00520</name>
</gene>
<accession>A0A089WXH5</accession>
<keyword evidence="1" id="KW-0472">Membrane</keyword>
<protein>
    <recommendedName>
        <fullName evidence="4">Pentapeptide repeat-containing protein</fullName>
    </recommendedName>
</protein>
<organism evidence="2 3">
    <name type="scientific">Streptomyces glaucescens</name>
    <dbReference type="NCBI Taxonomy" id="1907"/>
    <lineage>
        <taxon>Bacteria</taxon>
        <taxon>Bacillati</taxon>
        <taxon>Actinomycetota</taxon>
        <taxon>Actinomycetes</taxon>
        <taxon>Kitasatosporales</taxon>
        <taxon>Streptomycetaceae</taxon>
        <taxon>Streptomyces</taxon>
    </lineage>
</organism>
<dbReference type="RefSeq" id="WP_052413530.1">
    <property type="nucleotide sequence ID" value="NZ_CP009438.1"/>
</dbReference>
<dbReference type="eggNOG" id="COG1357">
    <property type="taxonomic scope" value="Bacteria"/>
</dbReference>
<dbReference type="EMBL" id="CP009438">
    <property type="protein sequence ID" value="AIR96132.1"/>
    <property type="molecule type" value="Genomic_DNA"/>
</dbReference>
<proteinExistence type="predicted"/>
<dbReference type="Proteomes" id="UP000029482">
    <property type="component" value="Chromosome"/>
</dbReference>
<feature type="transmembrane region" description="Helical" evidence="1">
    <location>
        <begin position="593"/>
        <end position="613"/>
    </location>
</feature>